<dbReference type="CDD" id="cd00037">
    <property type="entry name" value="CLECT"/>
    <property type="match status" value="1"/>
</dbReference>
<reference evidence="3 4" key="1">
    <citation type="submission" date="2023-03" db="EMBL/GenBank/DDBJ databases">
        <title>Genome insight into feeding habits of ladybird beetles.</title>
        <authorList>
            <person name="Li H.-S."/>
            <person name="Huang Y.-H."/>
            <person name="Pang H."/>
        </authorList>
    </citation>
    <scope>NUCLEOTIDE SEQUENCE [LARGE SCALE GENOMIC DNA]</scope>
    <source>
        <strain evidence="3">SYSU_2023b</strain>
        <tissue evidence="3">Whole body</tissue>
    </source>
</reference>
<keyword evidence="4" id="KW-1185">Reference proteome</keyword>
<keyword evidence="1" id="KW-0472">Membrane</keyword>
<keyword evidence="2" id="KW-0732">Signal</keyword>
<evidence type="ECO:0000313" key="3">
    <source>
        <dbReference type="EMBL" id="KAK9878341.1"/>
    </source>
</evidence>
<feature type="non-terminal residue" evidence="3">
    <location>
        <position position="245"/>
    </location>
</feature>
<sequence length="245" mass="27959">MFFVILLLVSTTVSSGGYASPSAHNDISHKESYIKNVGTGLKFREKITLESGGFQVVSFLATFLKLIGNNALTISVKQGGFTPTNKRQKITQPQFHTSLPLIQLGNAGKYYYFETSLRLNYFEAFAYCRRNHMDLLSIESKEEDDLIKHYMFKEFPRLDSIWTSGTDIGRKGIMYGYLLVNNLRSQTGIRFMLWNRIISITRSTVSICTNISTHRIVFTGTTFLANLLTILSAKLNLFYIRRNFL</sequence>
<dbReference type="InterPro" id="IPR016187">
    <property type="entry name" value="CTDL_fold"/>
</dbReference>
<evidence type="ECO:0000256" key="2">
    <source>
        <dbReference type="SAM" id="SignalP"/>
    </source>
</evidence>
<dbReference type="EMBL" id="JARQZJ010000047">
    <property type="protein sequence ID" value="KAK9878341.1"/>
    <property type="molecule type" value="Genomic_DNA"/>
</dbReference>
<comment type="caution">
    <text evidence="3">The sequence shown here is derived from an EMBL/GenBank/DDBJ whole genome shotgun (WGS) entry which is preliminary data.</text>
</comment>
<feature type="signal peptide" evidence="2">
    <location>
        <begin position="1"/>
        <end position="19"/>
    </location>
</feature>
<dbReference type="Proteomes" id="UP001431783">
    <property type="component" value="Unassembled WGS sequence"/>
</dbReference>
<protein>
    <recommendedName>
        <fullName evidence="5">C-type lectin domain-containing protein</fullName>
    </recommendedName>
</protein>
<dbReference type="InterPro" id="IPR016186">
    <property type="entry name" value="C-type_lectin-like/link_sf"/>
</dbReference>
<name>A0AAW1UEP0_9CUCU</name>
<evidence type="ECO:0008006" key="5">
    <source>
        <dbReference type="Google" id="ProtNLM"/>
    </source>
</evidence>
<keyword evidence="1" id="KW-1133">Transmembrane helix</keyword>
<evidence type="ECO:0000313" key="4">
    <source>
        <dbReference type="Proteomes" id="UP001431783"/>
    </source>
</evidence>
<feature type="transmembrane region" description="Helical" evidence="1">
    <location>
        <begin position="216"/>
        <end position="240"/>
    </location>
</feature>
<accession>A0AAW1UEP0</accession>
<proteinExistence type="predicted"/>
<feature type="chain" id="PRO_5043822453" description="C-type lectin domain-containing protein" evidence="2">
    <location>
        <begin position="20"/>
        <end position="245"/>
    </location>
</feature>
<dbReference type="Gene3D" id="3.10.100.10">
    <property type="entry name" value="Mannose-Binding Protein A, subunit A"/>
    <property type="match status" value="1"/>
</dbReference>
<gene>
    <name evidence="3" type="ORF">WA026_021641</name>
</gene>
<dbReference type="SUPFAM" id="SSF56436">
    <property type="entry name" value="C-type lectin-like"/>
    <property type="match status" value="1"/>
</dbReference>
<keyword evidence="1" id="KW-0812">Transmembrane</keyword>
<evidence type="ECO:0000256" key="1">
    <source>
        <dbReference type="SAM" id="Phobius"/>
    </source>
</evidence>
<organism evidence="3 4">
    <name type="scientific">Henosepilachna vigintioctopunctata</name>
    <dbReference type="NCBI Taxonomy" id="420089"/>
    <lineage>
        <taxon>Eukaryota</taxon>
        <taxon>Metazoa</taxon>
        <taxon>Ecdysozoa</taxon>
        <taxon>Arthropoda</taxon>
        <taxon>Hexapoda</taxon>
        <taxon>Insecta</taxon>
        <taxon>Pterygota</taxon>
        <taxon>Neoptera</taxon>
        <taxon>Endopterygota</taxon>
        <taxon>Coleoptera</taxon>
        <taxon>Polyphaga</taxon>
        <taxon>Cucujiformia</taxon>
        <taxon>Coccinelloidea</taxon>
        <taxon>Coccinellidae</taxon>
        <taxon>Epilachninae</taxon>
        <taxon>Epilachnini</taxon>
        <taxon>Henosepilachna</taxon>
    </lineage>
</organism>
<dbReference type="AlphaFoldDB" id="A0AAW1UEP0"/>